<evidence type="ECO:0000313" key="3">
    <source>
        <dbReference type="Proteomes" id="UP000234275"/>
    </source>
</evidence>
<dbReference type="OrthoDB" id="4497058at2759"/>
<sequence>MDSQSKRSSYCSTLLRIDPDASLPKAPPVDIEVHGLKAKVLLNRPQEDIIPAKYLQKADQSCCGRKFIFEDAARAQGKVLYALLDEILTLLDINREMDDHRSYFFLRPRLLNCHMEYWTGYRQKHQDAPLTAGMVCIDSRPSFSSNKSVLPISTTTKPKQSLESALEGKFKLLLTHLLLHIHRLHPPGDKFPDQEVFLIGLHGSRLHILRAIFPGYKTSRIWSGRHNPSSNTESERSFTQNPNERFYSRQNVERVVQQVEWHKLSKADGERNFRAFRVLGSQEYNLWINSEFRAAVRLIVGLTMYLMSGNARCGVLQHVFQRFPYDEVNKSDSARAKGEYKFAKEQEDVVVVVKKDEELGEMEKQKLEKDQERARTRDTMLFSSNDQIQAFEGIHQSWWDWVWEDENGEGCAKKNYQDVTYSVPDMPDQP</sequence>
<proteinExistence type="predicted"/>
<feature type="region of interest" description="Disordered" evidence="1">
    <location>
        <begin position="224"/>
        <end position="243"/>
    </location>
</feature>
<evidence type="ECO:0000256" key="1">
    <source>
        <dbReference type="SAM" id="MobiDB-lite"/>
    </source>
</evidence>
<dbReference type="AlphaFoldDB" id="A0A2I2GCM3"/>
<dbReference type="EMBL" id="MSFO01000003">
    <property type="protein sequence ID" value="PLB50587.1"/>
    <property type="molecule type" value="Genomic_DNA"/>
</dbReference>
<comment type="caution">
    <text evidence="2">The sequence shown here is derived from an EMBL/GenBank/DDBJ whole genome shotgun (WGS) entry which is preliminary data.</text>
</comment>
<reference evidence="2 3" key="1">
    <citation type="submission" date="2016-12" db="EMBL/GenBank/DDBJ databases">
        <title>The genomes of Aspergillus section Nigri reveals drivers in fungal speciation.</title>
        <authorList>
            <consortium name="DOE Joint Genome Institute"/>
            <person name="Vesth T.C."/>
            <person name="Nybo J."/>
            <person name="Theobald S."/>
            <person name="Brandl J."/>
            <person name="Frisvad J.C."/>
            <person name="Nielsen K.F."/>
            <person name="Lyhne E.K."/>
            <person name="Kogle M.E."/>
            <person name="Kuo A."/>
            <person name="Riley R."/>
            <person name="Clum A."/>
            <person name="Nolan M."/>
            <person name="Lipzen A."/>
            <person name="Salamov A."/>
            <person name="Henrissat B."/>
            <person name="Wiebenga A."/>
            <person name="De Vries R.P."/>
            <person name="Grigoriev I.V."/>
            <person name="Mortensen U.H."/>
            <person name="Andersen M.R."/>
            <person name="Baker S.E."/>
        </authorList>
    </citation>
    <scope>NUCLEOTIDE SEQUENCE [LARGE SCALE GENOMIC DNA]</scope>
    <source>
        <strain evidence="2 3">IBT 23096</strain>
    </source>
</reference>
<keyword evidence="3" id="KW-1185">Reference proteome</keyword>
<feature type="compositionally biased region" description="Polar residues" evidence="1">
    <location>
        <begin position="226"/>
        <end position="243"/>
    </location>
</feature>
<dbReference type="VEuPathDB" id="FungiDB:P170DRAFT_492471"/>
<dbReference type="GeneID" id="36561733"/>
<organism evidence="2 3">
    <name type="scientific">Aspergillus steynii IBT 23096</name>
    <dbReference type="NCBI Taxonomy" id="1392250"/>
    <lineage>
        <taxon>Eukaryota</taxon>
        <taxon>Fungi</taxon>
        <taxon>Dikarya</taxon>
        <taxon>Ascomycota</taxon>
        <taxon>Pezizomycotina</taxon>
        <taxon>Eurotiomycetes</taxon>
        <taxon>Eurotiomycetidae</taxon>
        <taxon>Eurotiales</taxon>
        <taxon>Aspergillaceae</taxon>
        <taxon>Aspergillus</taxon>
        <taxon>Aspergillus subgen. Circumdati</taxon>
    </lineage>
</organism>
<name>A0A2I2GCM3_9EURO</name>
<dbReference type="Proteomes" id="UP000234275">
    <property type="component" value="Unassembled WGS sequence"/>
</dbReference>
<evidence type="ECO:0000313" key="2">
    <source>
        <dbReference type="EMBL" id="PLB50587.1"/>
    </source>
</evidence>
<dbReference type="RefSeq" id="XP_024705889.1">
    <property type="nucleotide sequence ID" value="XM_024854029.1"/>
</dbReference>
<protein>
    <submittedName>
        <fullName evidence="2">Uncharacterized protein</fullName>
    </submittedName>
</protein>
<accession>A0A2I2GCM3</accession>
<gene>
    <name evidence="2" type="ORF">P170DRAFT_492471</name>
</gene>